<dbReference type="InterPro" id="IPR000917">
    <property type="entry name" value="Sulfatase_N"/>
</dbReference>
<dbReference type="EMBL" id="SJPV01000004">
    <property type="protein sequence ID" value="TWU38378.1"/>
    <property type="molecule type" value="Genomic_DNA"/>
</dbReference>
<feature type="region of interest" description="Disordered" evidence="4">
    <location>
        <begin position="261"/>
        <end position="286"/>
    </location>
</feature>
<dbReference type="InterPro" id="IPR024607">
    <property type="entry name" value="Sulfatase_CS"/>
</dbReference>
<dbReference type="GO" id="GO:0004065">
    <property type="term" value="F:arylsulfatase activity"/>
    <property type="evidence" value="ECO:0007669"/>
    <property type="project" value="UniProtKB-EC"/>
</dbReference>
<organism evidence="6 7">
    <name type="scientific">Novipirellula artificiosorum</name>
    <dbReference type="NCBI Taxonomy" id="2528016"/>
    <lineage>
        <taxon>Bacteria</taxon>
        <taxon>Pseudomonadati</taxon>
        <taxon>Planctomycetota</taxon>
        <taxon>Planctomycetia</taxon>
        <taxon>Pirellulales</taxon>
        <taxon>Pirellulaceae</taxon>
        <taxon>Novipirellula</taxon>
    </lineage>
</organism>
<dbReference type="OrthoDB" id="9762324at2"/>
<accession>A0A5C6DNS8</accession>
<dbReference type="Pfam" id="PF00884">
    <property type="entry name" value="Sulfatase"/>
    <property type="match status" value="1"/>
</dbReference>
<comment type="caution">
    <text evidence="6">The sequence shown here is derived from an EMBL/GenBank/DDBJ whole genome shotgun (WGS) entry which is preliminary data.</text>
</comment>
<keyword evidence="3" id="KW-0175">Coiled coil</keyword>
<dbReference type="Proteomes" id="UP000319143">
    <property type="component" value="Unassembled WGS sequence"/>
</dbReference>
<dbReference type="PROSITE" id="PS00523">
    <property type="entry name" value="SULFATASE_1"/>
    <property type="match status" value="1"/>
</dbReference>
<evidence type="ECO:0000313" key="6">
    <source>
        <dbReference type="EMBL" id="TWU38378.1"/>
    </source>
</evidence>
<dbReference type="PANTHER" id="PTHR43751">
    <property type="entry name" value="SULFATASE"/>
    <property type="match status" value="1"/>
</dbReference>
<evidence type="ECO:0000259" key="5">
    <source>
        <dbReference type="Pfam" id="PF00884"/>
    </source>
</evidence>
<dbReference type="SUPFAM" id="SSF53649">
    <property type="entry name" value="Alkaline phosphatase-like"/>
    <property type="match status" value="2"/>
</dbReference>
<feature type="domain" description="Sulfatase N-terminal" evidence="5">
    <location>
        <begin position="48"/>
        <end position="111"/>
    </location>
</feature>
<dbReference type="InterPro" id="IPR017850">
    <property type="entry name" value="Alkaline_phosphatase_core_sf"/>
</dbReference>
<evidence type="ECO:0000256" key="2">
    <source>
        <dbReference type="ARBA" id="ARBA00022801"/>
    </source>
</evidence>
<protein>
    <submittedName>
        <fullName evidence="6">Arylsulfatase</fullName>
        <ecNumber evidence="6">3.1.6.1</ecNumber>
    </submittedName>
</protein>
<sequence length="286" mass="31948">MKSNLPLLTKWFSRRRCADSRGLFSVMTIAFVGLISTDLSAAGEVARPNIVFLMADDWSWPHAGILGDPVVKTPHFDRVAIEGVLFENAFVSTPSCTPSRLSILTGQHHWRLQEGDNLCDLAPTFLESAGLKPPGQMTGRSLMPILESNKAGQVDPMRTFVLTGMERHVYSYPSRALRTKDYLYIRNFDPENWPTGEIEGHNAERIKSEDPRMAVAGYHDHSIAGWPVRVSKTLMTEQKQKTERALELLEDQLATIVATLPEGVPPDTNDDSARTRSCIPRSSVRF</sequence>
<dbReference type="RefSeq" id="WP_146526696.1">
    <property type="nucleotide sequence ID" value="NZ_SJPV01000004.1"/>
</dbReference>
<keyword evidence="7" id="KW-1185">Reference proteome</keyword>
<keyword evidence="2 6" id="KW-0378">Hydrolase</keyword>
<evidence type="ECO:0000256" key="4">
    <source>
        <dbReference type="SAM" id="MobiDB-lite"/>
    </source>
</evidence>
<comment type="similarity">
    <text evidence="1">Belongs to the sulfatase family.</text>
</comment>
<dbReference type="PANTHER" id="PTHR43751:SF1">
    <property type="entry name" value="SULFATASE ATSG-RELATED"/>
    <property type="match status" value="1"/>
</dbReference>
<evidence type="ECO:0000256" key="1">
    <source>
        <dbReference type="ARBA" id="ARBA00008779"/>
    </source>
</evidence>
<dbReference type="InterPro" id="IPR052701">
    <property type="entry name" value="GAG_Ulvan_Degrading_Sulfatases"/>
</dbReference>
<proteinExistence type="inferred from homology"/>
<gene>
    <name evidence="6" type="ORF">Poly41_28540</name>
</gene>
<evidence type="ECO:0000313" key="7">
    <source>
        <dbReference type="Proteomes" id="UP000319143"/>
    </source>
</evidence>
<dbReference type="AlphaFoldDB" id="A0A5C6DNS8"/>
<dbReference type="EC" id="3.1.6.1" evidence="6"/>
<name>A0A5C6DNS8_9BACT</name>
<dbReference type="Gene3D" id="3.40.720.10">
    <property type="entry name" value="Alkaline Phosphatase, subunit A"/>
    <property type="match status" value="2"/>
</dbReference>
<reference evidence="6 7" key="1">
    <citation type="submission" date="2019-02" db="EMBL/GenBank/DDBJ databases">
        <title>Deep-cultivation of Planctomycetes and their phenomic and genomic characterization uncovers novel biology.</title>
        <authorList>
            <person name="Wiegand S."/>
            <person name="Jogler M."/>
            <person name="Boedeker C."/>
            <person name="Pinto D."/>
            <person name="Vollmers J."/>
            <person name="Rivas-Marin E."/>
            <person name="Kohn T."/>
            <person name="Peeters S.H."/>
            <person name="Heuer A."/>
            <person name="Rast P."/>
            <person name="Oberbeckmann S."/>
            <person name="Bunk B."/>
            <person name="Jeske O."/>
            <person name="Meyerdierks A."/>
            <person name="Storesund J.E."/>
            <person name="Kallscheuer N."/>
            <person name="Luecker S."/>
            <person name="Lage O.M."/>
            <person name="Pohl T."/>
            <person name="Merkel B.J."/>
            <person name="Hornburger P."/>
            <person name="Mueller R.-W."/>
            <person name="Bruemmer F."/>
            <person name="Labrenz M."/>
            <person name="Spormann A.M."/>
            <person name="Op Den Camp H."/>
            <person name="Overmann J."/>
            <person name="Amann R."/>
            <person name="Jetten M.S.M."/>
            <person name="Mascher T."/>
            <person name="Medema M.H."/>
            <person name="Devos D.P."/>
            <person name="Kaster A.-K."/>
            <person name="Ovreas L."/>
            <person name="Rohde M."/>
            <person name="Galperin M.Y."/>
            <person name="Jogler C."/>
        </authorList>
    </citation>
    <scope>NUCLEOTIDE SEQUENCE [LARGE SCALE GENOMIC DNA]</scope>
    <source>
        <strain evidence="6 7">Poly41</strain>
    </source>
</reference>
<feature type="coiled-coil region" evidence="3">
    <location>
        <begin position="232"/>
        <end position="259"/>
    </location>
</feature>
<evidence type="ECO:0000256" key="3">
    <source>
        <dbReference type="SAM" id="Coils"/>
    </source>
</evidence>